<sequence length="303" mass="35649">MKEEEISRFKERADHGDVLMPIRRYRCIVPNTYQDLSLHWHEEAEIGWIEDGEIDYVIDFQSYRVKKGDLILIAPRVLHAAHAVAGKGMISDSLVFHLDMLGYQTPDACTIRYISPLQNGKYRFVPVVRCGQPGHEELIECLRELLDRVQPKDAEKRREEETGEELHRKELLFRFFRLLYQHGYVVRNGGESEDSGAAEKMKQVLTYIRSHYAEPFTVGQLADFCHFSETYFMSFFKRYAGMTCMEYVNQYRLSRAARTLVQTDRPVTEAALENGFRNISYFNRQFRRQYGTTPREYRKAARQ</sequence>
<dbReference type="PANTHER" id="PTHR43280:SF27">
    <property type="entry name" value="TRANSCRIPTIONAL REGULATOR MTLR"/>
    <property type="match status" value="1"/>
</dbReference>
<feature type="domain" description="HTH araC/xylS-type" evidence="4">
    <location>
        <begin position="202"/>
        <end position="300"/>
    </location>
</feature>
<dbReference type="Gene3D" id="2.60.120.10">
    <property type="entry name" value="Jelly Rolls"/>
    <property type="match status" value="1"/>
</dbReference>
<dbReference type="GO" id="GO:0003700">
    <property type="term" value="F:DNA-binding transcription factor activity"/>
    <property type="evidence" value="ECO:0007669"/>
    <property type="project" value="InterPro"/>
</dbReference>
<evidence type="ECO:0000256" key="3">
    <source>
        <dbReference type="ARBA" id="ARBA00023163"/>
    </source>
</evidence>
<organism evidence="5 6">
    <name type="scientific">Candidatus Eisenbergiella merdigallinarum</name>
    <dbReference type="NCBI Taxonomy" id="2838552"/>
    <lineage>
        <taxon>Bacteria</taxon>
        <taxon>Bacillati</taxon>
        <taxon>Bacillota</taxon>
        <taxon>Clostridia</taxon>
        <taxon>Lachnospirales</taxon>
        <taxon>Lachnospiraceae</taxon>
        <taxon>Eisenbergiella</taxon>
    </lineage>
</organism>
<dbReference type="InterPro" id="IPR020449">
    <property type="entry name" value="Tscrpt_reg_AraC-type_HTH"/>
</dbReference>
<gene>
    <name evidence="5" type="ORF">H9763_10820</name>
</gene>
<keyword evidence="3" id="KW-0804">Transcription</keyword>
<dbReference type="SMART" id="SM00342">
    <property type="entry name" value="HTH_ARAC"/>
    <property type="match status" value="1"/>
</dbReference>
<dbReference type="InterPro" id="IPR003313">
    <property type="entry name" value="AraC-bd"/>
</dbReference>
<dbReference type="Gene3D" id="1.10.10.60">
    <property type="entry name" value="Homeodomain-like"/>
    <property type="match status" value="2"/>
</dbReference>
<protein>
    <submittedName>
        <fullName evidence="5">AraC family transcriptional regulator</fullName>
    </submittedName>
</protein>
<dbReference type="PRINTS" id="PR00032">
    <property type="entry name" value="HTHARAC"/>
</dbReference>
<dbReference type="InterPro" id="IPR014710">
    <property type="entry name" value="RmlC-like_jellyroll"/>
</dbReference>
<dbReference type="Pfam" id="PF12833">
    <property type="entry name" value="HTH_18"/>
    <property type="match status" value="1"/>
</dbReference>
<dbReference type="PROSITE" id="PS01124">
    <property type="entry name" value="HTH_ARAC_FAMILY_2"/>
    <property type="match status" value="1"/>
</dbReference>
<evidence type="ECO:0000313" key="5">
    <source>
        <dbReference type="EMBL" id="HJB91938.1"/>
    </source>
</evidence>
<dbReference type="SUPFAM" id="SSF51215">
    <property type="entry name" value="Regulatory protein AraC"/>
    <property type="match status" value="1"/>
</dbReference>
<dbReference type="PANTHER" id="PTHR43280">
    <property type="entry name" value="ARAC-FAMILY TRANSCRIPTIONAL REGULATOR"/>
    <property type="match status" value="1"/>
</dbReference>
<dbReference type="InterPro" id="IPR009057">
    <property type="entry name" value="Homeodomain-like_sf"/>
</dbReference>
<dbReference type="Pfam" id="PF02311">
    <property type="entry name" value="AraC_binding"/>
    <property type="match status" value="1"/>
</dbReference>
<keyword evidence="1" id="KW-0805">Transcription regulation</keyword>
<dbReference type="PROSITE" id="PS00041">
    <property type="entry name" value="HTH_ARAC_FAMILY_1"/>
    <property type="match status" value="1"/>
</dbReference>
<comment type="caution">
    <text evidence="5">The sequence shown here is derived from an EMBL/GenBank/DDBJ whole genome shotgun (WGS) entry which is preliminary data.</text>
</comment>
<dbReference type="SUPFAM" id="SSF46689">
    <property type="entry name" value="Homeodomain-like"/>
    <property type="match status" value="2"/>
</dbReference>
<proteinExistence type="predicted"/>
<dbReference type="AlphaFoldDB" id="A0A9D2MTL9"/>
<dbReference type="InterPro" id="IPR037923">
    <property type="entry name" value="HTH-like"/>
</dbReference>
<evidence type="ECO:0000313" key="6">
    <source>
        <dbReference type="Proteomes" id="UP000886883"/>
    </source>
</evidence>
<evidence type="ECO:0000259" key="4">
    <source>
        <dbReference type="PROSITE" id="PS01124"/>
    </source>
</evidence>
<name>A0A9D2MTL9_9FIRM</name>
<accession>A0A9D2MTL9</accession>
<evidence type="ECO:0000256" key="2">
    <source>
        <dbReference type="ARBA" id="ARBA00023125"/>
    </source>
</evidence>
<dbReference type="GO" id="GO:0043565">
    <property type="term" value="F:sequence-specific DNA binding"/>
    <property type="evidence" value="ECO:0007669"/>
    <property type="project" value="InterPro"/>
</dbReference>
<dbReference type="Proteomes" id="UP000886883">
    <property type="component" value="Unassembled WGS sequence"/>
</dbReference>
<dbReference type="InterPro" id="IPR018060">
    <property type="entry name" value="HTH_AraC"/>
</dbReference>
<keyword evidence="2" id="KW-0238">DNA-binding</keyword>
<dbReference type="InterPro" id="IPR018062">
    <property type="entry name" value="HTH_AraC-typ_CS"/>
</dbReference>
<evidence type="ECO:0000256" key="1">
    <source>
        <dbReference type="ARBA" id="ARBA00023015"/>
    </source>
</evidence>
<reference evidence="5" key="1">
    <citation type="journal article" date="2021" name="PeerJ">
        <title>Extensive microbial diversity within the chicken gut microbiome revealed by metagenomics and culture.</title>
        <authorList>
            <person name="Gilroy R."/>
            <person name="Ravi A."/>
            <person name="Getino M."/>
            <person name="Pursley I."/>
            <person name="Horton D.L."/>
            <person name="Alikhan N.F."/>
            <person name="Baker D."/>
            <person name="Gharbi K."/>
            <person name="Hall N."/>
            <person name="Watson M."/>
            <person name="Adriaenssens E.M."/>
            <person name="Foster-Nyarko E."/>
            <person name="Jarju S."/>
            <person name="Secka A."/>
            <person name="Antonio M."/>
            <person name="Oren A."/>
            <person name="Chaudhuri R.R."/>
            <person name="La Ragione R."/>
            <person name="Hildebrand F."/>
            <person name="Pallen M.J."/>
        </authorList>
    </citation>
    <scope>NUCLEOTIDE SEQUENCE</scope>
    <source>
        <strain evidence="5">USAMLcec3-2134</strain>
    </source>
</reference>
<dbReference type="EMBL" id="DWXE01000040">
    <property type="protein sequence ID" value="HJB91938.1"/>
    <property type="molecule type" value="Genomic_DNA"/>
</dbReference>
<reference evidence="5" key="2">
    <citation type="submission" date="2021-04" db="EMBL/GenBank/DDBJ databases">
        <authorList>
            <person name="Gilroy R."/>
        </authorList>
    </citation>
    <scope>NUCLEOTIDE SEQUENCE</scope>
    <source>
        <strain evidence="5">USAMLcec3-2134</strain>
    </source>
</reference>